<dbReference type="EMBL" id="CP102774">
    <property type="protein sequence ID" value="UZF86045.1"/>
    <property type="molecule type" value="Genomic_DNA"/>
</dbReference>
<feature type="compositionally biased region" description="Basic and acidic residues" evidence="1">
    <location>
        <begin position="45"/>
        <end position="57"/>
    </location>
</feature>
<reference evidence="2" key="1">
    <citation type="submission" date="2022-08" db="EMBL/GenBank/DDBJ databases">
        <title>Complete Genome Sequences of 2 Bosea sp. soil isolates.</title>
        <authorList>
            <person name="Alvarez Arevalo M."/>
            <person name="Sterndorff E.B."/>
            <person name="Faurdal D."/>
            <person name="Joergensen T.S."/>
            <person name="Weber T."/>
        </authorList>
    </citation>
    <scope>NUCLEOTIDE SEQUENCE</scope>
    <source>
        <strain evidence="2">NBC_00436</strain>
    </source>
</reference>
<accession>A0A9E8A1L1</accession>
<organism evidence="2">
    <name type="scientific">Bosea sp. NBC_00436</name>
    <dbReference type="NCBI Taxonomy" id="2969620"/>
    <lineage>
        <taxon>Bacteria</taxon>
        <taxon>Pseudomonadati</taxon>
        <taxon>Pseudomonadota</taxon>
        <taxon>Alphaproteobacteria</taxon>
        <taxon>Hyphomicrobiales</taxon>
        <taxon>Boseaceae</taxon>
        <taxon>Bosea</taxon>
    </lineage>
</organism>
<evidence type="ECO:0000313" key="2">
    <source>
        <dbReference type="EMBL" id="UZF86045.1"/>
    </source>
</evidence>
<sequence>MVREEWRRSRQGKKVAMRCCGEGDRGEAGLRPDLPIDEIASVRSPKRDGIGDSRHGDLSQPHAAGSCPFSSVIVEPYPAGYALTSPCLSAAADASAIVAMFGCAG</sequence>
<dbReference type="AlphaFoldDB" id="A0A9E8A1L1"/>
<protein>
    <submittedName>
        <fullName evidence="2">Uncharacterized protein</fullName>
    </submittedName>
</protein>
<gene>
    <name evidence="2" type="ORF">NWE54_19850</name>
</gene>
<proteinExistence type="predicted"/>
<name>A0A9E8A1L1_9HYPH</name>
<feature type="region of interest" description="Disordered" evidence="1">
    <location>
        <begin position="43"/>
        <end position="64"/>
    </location>
</feature>
<evidence type="ECO:0000256" key="1">
    <source>
        <dbReference type="SAM" id="MobiDB-lite"/>
    </source>
</evidence>